<organism evidence="4 5">
    <name type="scientific">Tetrabaena socialis</name>
    <dbReference type="NCBI Taxonomy" id="47790"/>
    <lineage>
        <taxon>Eukaryota</taxon>
        <taxon>Viridiplantae</taxon>
        <taxon>Chlorophyta</taxon>
        <taxon>core chlorophytes</taxon>
        <taxon>Chlorophyceae</taxon>
        <taxon>CS clade</taxon>
        <taxon>Chlamydomonadales</taxon>
        <taxon>Tetrabaenaceae</taxon>
        <taxon>Tetrabaena</taxon>
    </lineage>
</organism>
<evidence type="ECO:0000313" key="5">
    <source>
        <dbReference type="Proteomes" id="UP000236333"/>
    </source>
</evidence>
<accession>A0A2J7ZYF3</accession>
<dbReference type="PANTHER" id="PTHR12187">
    <property type="entry name" value="AGAP000124-PA"/>
    <property type="match status" value="1"/>
</dbReference>
<feature type="compositionally biased region" description="Polar residues" evidence="3">
    <location>
        <begin position="419"/>
        <end position="428"/>
    </location>
</feature>
<proteinExistence type="predicted"/>
<dbReference type="GO" id="GO:0005737">
    <property type="term" value="C:cytoplasm"/>
    <property type="evidence" value="ECO:0007669"/>
    <property type="project" value="TreeGrafter"/>
</dbReference>
<evidence type="ECO:0000313" key="4">
    <source>
        <dbReference type="EMBL" id="PNH05297.1"/>
    </source>
</evidence>
<keyword evidence="5" id="KW-1185">Reference proteome</keyword>
<feature type="region of interest" description="Disordered" evidence="3">
    <location>
        <begin position="1"/>
        <end position="37"/>
    </location>
</feature>
<dbReference type="EMBL" id="PGGS01000317">
    <property type="protein sequence ID" value="PNH05297.1"/>
    <property type="molecule type" value="Genomic_DNA"/>
</dbReference>
<dbReference type="Proteomes" id="UP000236333">
    <property type="component" value="Unassembled WGS sequence"/>
</dbReference>
<keyword evidence="1" id="KW-0378">Hydrolase</keyword>
<reference evidence="4 5" key="1">
    <citation type="journal article" date="2017" name="Mol. Biol. Evol.">
        <title>The 4-celled Tetrabaena socialis nuclear genome reveals the essential components for genetic control of cell number at the origin of multicellularity in the volvocine lineage.</title>
        <authorList>
            <person name="Featherston J."/>
            <person name="Arakaki Y."/>
            <person name="Hanschen E.R."/>
            <person name="Ferris P.J."/>
            <person name="Michod R.E."/>
            <person name="Olson B.J.S.C."/>
            <person name="Nozaki H."/>
            <person name="Durand P.M."/>
        </authorList>
    </citation>
    <scope>NUCLEOTIDE SEQUENCE [LARGE SCALE GENOMIC DNA]</scope>
    <source>
        <strain evidence="4 5">NIES-571</strain>
    </source>
</reference>
<dbReference type="GO" id="GO:0016316">
    <property type="term" value="F:phosphatidylinositol-3,4-bisphosphate 4-phosphatase activity"/>
    <property type="evidence" value="ECO:0007669"/>
    <property type="project" value="InterPro"/>
</dbReference>
<evidence type="ECO:0000256" key="1">
    <source>
        <dbReference type="ARBA" id="ARBA00022801"/>
    </source>
</evidence>
<dbReference type="PANTHER" id="PTHR12187:SF11">
    <property type="entry name" value="PHOSPHATIDYLINOSITOL-3,4-BISPHOSPHATE 4-PHOSPHATASE"/>
    <property type="match status" value="1"/>
</dbReference>
<comment type="caution">
    <text evidence="4">The sequence shown here is derived from an EMBL/GenBank/DDBJ whole genome shotgun (WGS) entry which is preliminary data.</text>
</comment>
<gene>
    <name evidence="4" type="ORF">TSOC_008474</name>
</gene>
<dbReference type="OrthoDB" id="159395at2759"/>
<keyword evidence="2" id="KW-0443">Lipid metabolism</keyword>
<feature type="region of interest" description="Disordered" evidence="3">
    <location>
        <begin position="386"/>
        <end position="442"/>
    </location>
</feature>
<feature type="compositionally biased region" description="Pro residues" evidence="3">
    <location>
        <begin position="18"/>
        <end position="31"/>
    </location>
</feature>
<dbReference type="AlphaFoldDB" id="A0A2J7ZYF3"/>
<dbReference type="InterPro" id="IPR039034">
    <property type="entry name" value="INPP4"/>
</dbReference>
<feature type="compositionally biased region" description="Low complexity" evidence="3">
    <location>
        <begin position="243"/>
        <end position="260"/>
    </location>
</feature>
<evidence type="ECO:0000256" key="3">
    <source>
        <dbReference type="SAM" id="MobiDB-lite"/>
    </source>
</evidence>
<evidence type="ECO:0000256" key="2">
    <source>
        <dbReference type="ARBA" id="ARBA00023098"/>
    </source>
</evidence>
<feature type="region of interest" description="Disordered" evidence="3">
    <location>
        <begin position="493"/>
        <end position="513"/>
    </location>
</feature>
<feature type="compositionally biased region" description="Low complexity" evidence="3">
    <location>
        <begin position="502"/>
        <end position="513"/>
    </location>
</feature>
<protein>
    <submittedName>
        <fullName evidence="4">Type I inositol 3,4-bisphosphate 4-phosphatase</fullName>
    </submittedName>
</protein>
<feature type="region of interest" description="Disordered" evidence="3">
    <location>
        <begin position="235"/>
        <end position="265"/>
    </location>
</feature>
<sequence>MKDAPAVQLGQPDDVQPESPPGPLTAPPTPDAVPDHPTIATSARIAADEPPYPRYDAADSSTLLRKFSVHPTSSRRMQGLADVALMVLALLPTAVLRLIRAAMGLVGVTEHRWRGISMAVPLELEDRKQLELTAANLVAGRLGRRPEPPARGPVPPSQQLLLDTHAVLAAAASTAIAFGLLYDGHPEADLQAKLSSYLRAVAAGDTVCTQDCFKAMRKLGRKALVALCAAAPRMPAPAPPAPSSARSSPPGLRSSPSSTSFMARPKPKHVAKAYMTACLMQQGRSHAEKLIQLTAQLPDGSDLVETVSLVNLAPGAEYLRLLGGEHADRFAEQLEHMAEFGRLRPSDAKKEPEVQGMAINARVHQVGIVRHSGQQPRQQGAALAEGFLPPIHEGGSEGTRTGRWRNKASGSNDVHPWSLASSSRTGDANGSDAGYGGGLDETADTEGLLKAQRESKHASSSQPDLTALYAADSPDATTTRTLTPNVTVAVASAPQPASERLTGAPSFSAGSGPSTSVVQYPASSLDDFEPLYGCPRSGAFAVHGREPRGVGLSRLIVAYASCHALPRPAQAELLGSLGYTTVEELREEVELRKALCVAQALPVVVASLRLMCRSAACIEAAFRSGSFMHVQQSLLSDMHRHERAYLEDTKGALDVLAERLTVRFVEGSEKVLPLRISGSNITVSLPLDCVEQAALSGAAITREAFCSQTYGLTALVFNQGINSLQSLGFVMWGDGEPLQDTLNRHSLERLNEYALRACRASGAALAELNHHYSPEGRRNPKDTAMFGLVRRACSEVGAGRAVNCKSGKDRTALELCKAFADEVVTAGLLPRAAVPWLEAQFMRGLSYVTTSQNHGQPPAYAFNEMEILTLPAGWRPDWRLCGKVAS</sequence>
<name>A0A2J7ZYF3_9CHLO</name>